<proteinExistence type="predicted"/>
<gene>
    <name evidence="1" type="ORF">PBAT_01085</name>
</gene>
<accession>A0A162MFX6</accession>
<evidence type="ECO:0000313" key="1">
    <source>
        <dbReference type="EMBL" id="OAB48265.1"/>
    </source>
</evidence>
<dbReference type="AlphaFoldDB" id="A0A162MFX6"/>
<protein>
    <recommendedName>
        <fullName evidence="3">DUF2612 domain-containing protein</fullName>
    </recommendedName>
</protein>
<dbReference type="EMBL" id="LVJI01000001">
    <property type="protein sequence ID" value="OAB48265.1"/>
    <property type="molecule type" value="Genomic_DNA"/>
</dbReference>
<dbReference type="OrthoDB" id="2087266at2"/>
<evidence type="ECO:0008006" key="3">
    <source>
        <dbReference type="Google" id="ProtNLM"/>
    </source>
</evidence>
<reference evidence="1 2" key="1">
    <citation type="submission" date="2016-03" db="EMBL/GenBank/DDBJ databases">
        <title>Draft genome sequence of Paenibacillus antarcticus CECT 5836.</title>
        <authorList>
            <person name="Shin S.-K."/>
            <person name="Yi H."/>
        </authorList>
    </citation>
    <scope>NUCLEOTIDE SEQUENCE [LARGE SCALE GENOMIC DNA]</scope>
    <source>
        <strain evidence="1 2">CECT 5836</strain>
    </source>
</reference>
<keyword evidence="2" id="KW-1185">Reference proteome</keyword>
<sequence>MFSVKDMMSRFADVFNKNPNSNIGKLIGILYGQMDELNTSLEKVREWRDIDKAQGSTLDRIGQNVIQPRGAATDEVYRVLLKSKIARNLSKTDINTIIRVLSLALDCDYKDIQIQEKFSDPHDPEPAGITLTRVPIKRLNEVGMSPMQFGQIIQKTVAAGVRVAQIELAGTFRLSSIYDGLQHDIFGLSDPDMNLGGTLGEVYVPGNDYGLPI</sequence>
<comment type="caution">
    <text evidence="1">The sequence shown here is derived from an EMBL/GenBank/DDBJ whole genome shotgun (WGS) entry which is preliminary data.</text>
</comment>
<evidence type="ECO:0000313" key="2">
    <source>
        <dbReference type="Proteomes" id="UP000077355"/>
    </source>
</evidence>
<dbReference type="RefSeq" id="WP_068645901.1">
    <property type="nucleotide sequence ID" value="NZ_CP043611.1"/>
</dbReference>
<organism evidence="1 2">
    <name type="scientific">Paenibacillus antarcticus</name>
    <dbReference type="NCBI Taxonomy" id="253703"/>
    <lineage>
        <taxon>Bacteria</taxon>
        <taxon>Bacillati</taxon>
        <taxon>Bacillota</taxon>
        <taxon>Bacilli</taxon>
        <taxon>Bacillales</taxon>
        <taxon>Paenibacillaceae</taxon>
        <taxon>Paenibacillus</taxon>
    </lineage>
</organism>
<name>A0A162MFX6_9BACL</name>
<dbReference type="Proteomes" id="UP000077355">
    <property type="component" value="Unassembled WGS sequence"/>
</dbReference>